<gene>
    <name evidence="2" type="ORF">WJ0W_005106</name>
</gene>
<sequence length="46" mass="4960">MNKIASAFLIIALFFGYQQAASPDTDSSSTAVKLELRSDHHLIGGH</sequence>
<accession>A0ABM9G868</accession>
<organism evidence="2 3">
    <name type="scientific">Paenibacillus melissococcoides</name>
    <dbReference type="NCBI Taxonomy" id="2912268"/>
    <lineage>
        <taxon>Bacteria</taxon>
        <taxon>Bacillati</taxon>
        <taxon>Bacillota</taxon>
        <taxon>Bacilli</taxon>
        <taxon>Bacillales</taxon>
        <taxon>Paenibacillaceae</taxon>
        <taxon>Paenibacillus</taxon>
    </lineage>
</organism>
<dbReference type="Proteomes" id="UP001154322">
    <property type="component" value="Unassembled WGS sequence"/>
</dbReference>
<name>A0ABM9G868_9BACL</name>
<dbReference type="RefSeq" id="WP_164776221.1">
    <property type="nucleotide sequence ID" value="NZ_AP031286.1"/>
</dbReference>
<comment type="caution">
    <text evidence="2">The sequence shown here is derived from an EMBL/GenBank/DDBJ whole genome shotgun (WGS) entry which is preliminary data.</text>
</comment>
<reference evidence="2" key="1">
    <citation type="submission" date="2022-06" db="EMBL/GenBank/DDBJ databases">
        <authorList>
            <person name="Dietemann V."/>
            <person name="Ory F."/>
            <person name="Dainat B."/>
            <person name="Oberhansli S."/>
        </authorList>
    </citation>
    <scope>NUCLEOTIDE SEQUENCE</scope>
    <source>
        <strain evidence="2">Ena-SAMPLE-TAB-26-04-2022-14:26:32:270-5432</strain>
    </source>
</reference>
<evidence type="ECO:0000313" key="2">
    <source>
        <dbReference type="EMBL" id="CAH8247851.1"/>
    </source>
</evidence>
<evidence type="ECO:0000256" key="1">
    <source>
        <dbReference type="SAM" id="SignalP"/>
    </source>
</evidence>
<dbReference type="GeneID" id="77000081"/>
<protein>
    <submittedName>
        <fullName evidence="2">Uncharacterized protein</fullName>
    </submittedName>
</protein>
<dbReference type="EMBL" id="CALYLO010000008">
    <property type="protein sequence ID" value="CAH8247851.1"/>
    <property type="molecule type" value="Genomic_DNA"/>
</dbReference>
<feature type="chain" id="PRO_5045979841" evidence="1">
    <location>
        <begin position="21"/>
        <end position="46"/>
    </location>
</feature>
<keyword evidence="1" id="KW-0732">Signal</keyword>
<keyword evidence="3" id="KW-1185">Reference proteome</keyword>
<evidence type="ECO:0000313" key="3">
    <source>
        <dbReference type="Proteomes" id="UP001154322"/>
    </source>
</evidence>
<proteinExistence type="predicted"/>
<feature type="signal peptide" evidence="1">
    <location>
        <begin position="1"/>
        <end position="20"/>
    </location>
</feature>